<feature type="binding site" evidence="12">
    <location>
        <position position="100"/>
    </location>
    <ligand>
        <name>Fe cation</name>
        <dbReference type="ChEBI" id="CHEBI:24875"/>
        <label>1</label>
    </ligand>
</feature>
<comment type="cofactor">
    <cofactor evidence="12 13">
        <name>Fe cation</name>
        <dbReference type="ChEBI" id="CHEBI:24875"/>
    </cofactor>
    <text evidence="12 13">Binds 2 iron ions per subunit.</text>
</comment>
<evidence type="ECO:0000256" key="5">
    <source>
        <dbReference type="ARBA" id="ARBA00019269"/>
    </source>
</evidence>
<dbReference type="UniPathway" id="UPA00111">
    <property type="reaction ID" value="UER00527"/>
</dbReference>
<keyword evidence="6 13" id="KW-0963">Cytoplasm</keyword>
<dbReference type="SUPFAM" id="SSF109604">
    <property type="entry name" value="HD-domain/PDEase-like"/>
    <property type="match status" value="1"/>
</dbReference>
<evidence type="ECO:0000256" key="8">
    <source>
        <dbReference type="ARBA" id="ARBA00023002"/>
    </source>
</evidence>
<dbReference type="OrthoDB" id="5151075at2759"/>
<keyword evidence="15" id="KW-1185">Reference proteome</keyword>
<name>A0A7J7JXJ3_BUGNE</name>
<dbReference type="InterPro" id="IPR007828">
    <property type="entry name" value="Inositol_oxygenase"/>
</dbReference>
<proteinExistence type="inferred from homology"/>
<sequence>MRLLNQEPTNEVDAKVKDTYYKMHTSQTVEFVKSQHEKWGKFDTVELTIMEALEYLADFVDESDPDAQFANSFHAYQTAEAIRAEYPEEDWFHLTGLIHDLGKVMGKYGQPQTDLSYLLLLVDILLIIRL</sequence>
<evidence type="ECO:0000256" key="6">
    <source>
        <dbReference type="ARBA" id="ARBA00022490"/>
    </source>
</evidence>
<comment type="pathway">
    <text evidence="2 13">Polyol metabolism; myo-inositol degradation into D-glucuronate; D-glucuronate from myo-inositol: step 1/1.</text>
</comment>
<dbReference type="GO" id="GO:0019310">
    <property type="term" value="P:inositol catabolic process"/>
    <property type="evidence" value="ECO:0007669"/>
    <property type="project" value="UniProtKB-UniRule"/>
</dbReference>
<evidence type="ECO:0000256" key="10">
    <source>
        <dbReference type="ARBA" id="ARBA00029668"/>
    </source>
</evidence>
<evidence type="ECO:0000256" key="7">
    <source>
        <dbReference type="ARBA" id="ARBA00022723"/>
    </source>
</evidence>
<comment type="similarity">
    <text evidence="3 13">Belongs to the myo-inositol oxygenase family.</text>
</comment>
<evidence type="ECO:0000313" key="14">
    <source>
        <dbReference type="EMBL" id="KAF6030401.1"/>
    </source>
</evidence>
<comment type="catalytic activity">
    <reaction evidence="11 13">
        <text>myo-inositol + O2 = D-glucuronate + H2O + H(+)</text>
        <dbReference type="Rhea" id="RHEA:23696"/>
        <dbReference type="ChEBI" id="CHEBI:15377"/>
        <dbReference type="ChEBI" id="CHEBI:15378"/>
        <dbReference type="ChEBI" id="CHEBI:15379"/>
        <dbReference type="ChEBI" id="CHEBI:17268"/>
        <dbReference type="ChEBI" id="CHEBI:58720"/>
        <dbReference type="EC" id="1.13.99.1"/>
    </reaction>
</comment>
<protein>
    <recommendedName>
        <fullName evidence="5 13">Inositol oxygenase</fullName>
        <ecNumber evidence="4 13">1.13.99.1</ecNumber>
    </recommendedName>
    <alternativeName>
        <fullName evidence="10 13">Myo-inositol oxygenase</fullName>
    </alternativeName>
</protein>
<dbReference type="GO" id="GO:0005506">
    <property type="term" value="F:iron ion binding"/>
    <property type="evidence" value="ECO:0007669"/>
    <property type="project" value="InterPro"/>
</dbReference>
<dbReference type="Pfam" id="PF05153">
    <property type="entry name" value="MIOX"/>
    <property type="match status" value="1"/>
</dbReference>
<dbReference type="PANTHER" id="PTHR12588:SF0">
    <property type="entry name" value="INOSITOL OXYGENASE"/>
    <property type="match status" value="1"/>
</dbReference>
<reference evidence="14" key="1">
    <citation type="submission" date="2020-06" db="EMBL/GenBank/DDBJ databases">
        <title>Draft genome of Bugula neritina, a colonial animal packing powerful symbionts and potential medicines.</title>
        <authorList>
            <person name="Rayko M."/>
        </authorList>
    </citation>
    <scope>NUCLEOTIDE SEQUENCE [LARGE SCALE GENOMIC DNA]</scope>
    <source>
        <strain evidence="14">Kwan_BN1</strain>
    </source>
</reference>
<evidence type="ECO:0000256" key="4">
    <source>
        <dbReference type="ARBA" id="ARBA00011919"/>
    </source>
</evidence>
<evidence type="ECO:0000256" key="2">
    <source>
        <dbReference type="ARBA" id="ARBA00005167"/>
    </source>
</evidence>
<organism evidence="14 15">
    <name type="scientific">Bugula neritina</name>
    <name type="common">Brown bryozoan</name>
    <name type="synonym">Sertularia neritina</name>
    <dbReference type="NCBI Taxonomy" id="10212"/>
    <lineage>
        <taxon>Eukaryota</taxon>
        <taxon>Metazoa</taxon>
        <taxon>Spiralia</taxon>
        <taxon>Lophotrochozoa</taxon>
        <taxon>Bryozoa</taxon>
        <taxon>Gymnolaemata</taxon>
        <taxon>Cheilostomatida</taxon>
        <taxon>Flustrina</taxon>
        <taxon>Buguloidea</taxon>
        <taxon>Bugulidae</taxon>
        <taxon>Bugula</taxon>
    </lineage>
</organism>
<keyword evidence="7 12" id="KW-0479">Metal-binding</keyword>
<evidence type="ECO:0000256" key="11">
    <source>
        <dbReference type="ARBA" id="ARBA00048271"/>
    </source>
</evidence>
<evidence type="ECO:0000256" key="13">
    <source>
        <dbReference type="RuleBase" id="RU367039"/>
    </source>
</evidence>
<comment type="subcellular location">
    <subcellularLocation>
        <location evidence="1 13">Cytoplasm</location>
    </subcellularLocation>
</comment>
<dbReference type="GO" id="GO:0005737">
    <property type="term" value="C:cytoplasm"/>
    <property type="evidence" value="ECO:0007669"/>
    <property type="project" value="UniProtKB-SubCell"/>
</dbReference>
<keyword evidence="8 13" id="KW-0560">Oxidoreductase</keyword>
<evidence type="ECO:0000256" key="9">
    <source>
        <dbReference type="ARBA" id="ARBA00023004"/>
    </source>
</evidence>
<accession>A0A7J7JXJ3</accession>
<dbReference type="EMBL" id="VXIV02001710">
    <property type="protein sequence ID" value="KAF6030401.1"/>
    <property type="molecule type" value="Genomic_DNA"/>
</dbReference>
<evidence type="ECO:0000313" key="15">
    <source>
        <dbReference type="Proteomes" id="UP000593567"/>
    </source>
</evidence>
<dbReference type="EC" id="1.13.99.1" evidence="4 13"/>
<evidence type="ECO:0000256" key="1">
    <source>
        <dbReference type="ARBA" id="ARBA00004496"/>
    </source>
</evidence>
<feature type="binding site" evidence="12">
    <location>
        <position position="74"/>
    </location>
    <ligand>
        <name>Fe cation</name>
        <dbReference type="ChEBI" id="CHEBI:24875"/>
        <label>1</label>
    </ligand>
</feature>
<dbReference type="AlphaFoldDB" id="A0A7J7JXJ3"/>
<evidence type="ECO:0000256" key="3">
    <source>
        <dbReference type="ARBA" id="ARBA00005286"/>
    </source>
</evidence>
<feature type="binding site" evidence="12">
    <location>
        <position position="99"/>
    </location>
    <ligand>
        <name>Fe cation</name>
        <dbReference type="ChEBI" id="CHEBI:24875"/>
        <label>1</label>
    </ligand>
</feature>
<keyword evidence="9 12" id="KW-0408">Iron</keyword>
<evidence type="ECO:0000256" key="12">
    <source>
        <dbReference type="PIRSR" id="PIRSR607828-2"/>
    </source>
</evidence>
<dbReference type="PANTHER" id="PTHR12588">
    <property type="entry name" value="MYOINOSITOL OXYGENASE"/>
    <property type="match status" value="1"/>
</dbReference>
<dbReference type="GO" id="GO:0050113">
    <property type="term" value="F:inositol oxygenase activity"/>
    <property type="evidence" value="ECO:0007669"/>
    <property type="project" value="UniProtKB-UniRule"/>
</dbReference>
<comment type="caution">
    <text evidence="14">The sequence shown here is derived from an EMBL/GenBank/DDBJ whole genome shotgun (WGS) entry which is preliminary data.</text>
</comment>
<dbReference type="Proteomes" id="UP000593567">
    <property type="component" value="Unassembled WGS sequence"/>
</dbReference>
<gene>
    <name evidence="14" type="ORF">EB796_011292</name>
</gene>